<dbReference type="OrthoDB" id="3526022at2"/>
<evidence type="ECO:0000313" key="2">
    <source>
        <dbReference type="Proteomes" id="UP000228758"/>
    </source>
</evidence>
<reference evidence="1 2" key="1">
    <citation type="submission" date="2017-11" db="EMBL/GenBank/DDBJ databases">
        <title>Genomic Encyclopedia of Archaeal and Bacterial Type Strains, Phase II (KMG-II): From Individual Species to Whole Genera.</title>
        <authorList>
            <person name="Goeker M."/>
        </authorList>
    </citation>
    <scope>NUCLEOTIDE SEQUENCE [LARGE SCALE GENOMIC DNA]</scope>
    <source>
        <strain evidence="1 2">DSM 27393</strain>
    </source>
</reference>
<protein>
    <submittedName>
        <fullName evidence="1">Uncharacterized protein</fullName>
    </submittedName>
</protein>
<gene>
    <name evidence="1" type="ORF">CLV46_2730</name>
</gene>
<dbReference type="RefSeq" id="WP_100365268.1">
    <property type="nucleotide sequence ID" value="NZ_PGFF01000001.1"/>
</dbReference>
<dbReference type="AlphaFoldDB" id="A0A2M9CMN9"/>
<comment type="caution">
    <text evidence="1">The sequence shown here is derived from an EMBL/GenBank/DDBJ whole genome shotgun (WGS) entry which is preliminary data.</text>
</comment>
<name>A0A2M9CMN9_9MICO</name>
<accession>A0A2M9CMN9</accession>
<dbReference type="Proteomes" id="UP000228758">
    <property type="component" value="Unassembled WGS sequence"/>
</dbReference>
<proteinExistence type="predicted"/>
<organism evidence="1 2">
    <name type="scientific">Diaminobutyricimonas aerilata</name>
    <dbReference type="NCBI Taxonomy" id="1162967"/>
    <lineage>
        <taxon>Bacteria</taxon>
        <taxon>Bacillati</taxon>
        <taxon>Actinomycetota</taxon>
        <taxon>Actinomycetes</taxon>
        <taxon>Micrococcales</taxon>
        <taxon>Microbacteriaceae</taxon>
        <taxon>Diaminobutyricimonas</taxon>
    </lineage>
</organism>
<dbReference type="Pfam" id="PF22091">
    <property type="entry name" value="DUF6941"/>
    <property type="match status" value="1"/>
</dbReference>
<keyword evidence="2" id="KW-1185">Reference proteome</keyword>
<dbReference type="EMBL" id="PGFF01000001">
    <property type="protein sequence ID" value="PJJ73145.1"/>
    <property type="molecule type" value="Genomic_DNA"/>
</dbReference>
<dbReference type="InterPro" id="IPR054221">
    <property type="entry name" value="DUF6941"/>
</dbReference>
<sequence length="151" mass="16189">MTVRITAFLADSAEALNGKLYVLGAGWDTIGATSFPAVHSRVAIGVIVHVGWNDTDIEHEVAVRLETEDGQPVPLGRNGAGDGSSVIGMIGHRFTATRGPLQRPGDDLAHPITFTINDLRLARAGGYSWVLTVDREIVHRLPMRVVQATQG</sequence>
<evidence type="ECO:0000313" key="1">
    <source>
        <dbReference type="EMBL" id="PJJ73145.1"/>
    </source>
</evidence>